<reference evidence="1" key="1">
    <citation type="submission" date="2020-07" db="EMBL/GenBank/DDBJ databases">
        <title>Multicomponent nature underlies the extraordinary mechanical properties of spider dragline silk.</title>
        <authorList>
            <person name="Kono N."/>
            <person name="Nakamura H."/>
            <person name="Mori M."/>
            <person name="Yoshida Y."/>
            <person name="Ohtoshi R."/>
            <person name="Malay A.D."/>
            <person name="Moran D.A.P."/>
            <person name="Tomita M."/>
            <person name="Numata K."/>
            <person name="Arakawa K."/>
        </authorList>
    </citation>
    <scope>NUCLEOTIDE SEQUENCE</scope>
</reference>
<evidence type="ECO:0000313" key="2">
    <source>
        <dbReference type="Proteomes" id="UP000887116"/>
    </source>
</evidence>
<dbReference type="AlphaFoldDB" id="A0A8X6HIR1"/>
<protein>
    <submittedName>
        <fullName evidence="1">Uncharacterized protein</fullName>
    </submittedName>
</protein>
<evidence type="ECO:0000313" key="1">
    <source>
        <dbReference type="EMBL" id="GFR24706.1"/>
    </source>
</evidence>
<comment type="caution">
    <text evidence="1">The sequence shown here is derived from an EMBL/GenBank/DDBJ whole genome shotgun (WGS) entry which is preliminary data.</text>
</comment>
<name>A0A8X6HIR1_TRICU</name>
<keyword evidence="2" id="KW-1185">Reference proteome</keyword>
<dbReference type="OrthoDB" id="7288680at2759"/>
<accession>A0A8X6HIR1</accession>
<proteinExistence type="predicted"/>
<gene>
    <name evidence="1" type="ORF">TNCT_504011</name>
</gene>
<dbReference type="EMBL" id="BMAO01008549">
    <property type="protein sequence ID" value="GFR24706.1"/>
    <property type="molecule type" value="Genomic_DNA"/>
</dbReference>
<organism evidence="1 2">
    <name type="scientific">Trichonephila clavata</name>
    <name type="common">Joro spider</name>
    <name type="synonym">Nephila clavata</name>
    <dbReference type="NCBI Taxonomy" id="2740835"/>
    <lineage>
        <taxon>Eukaryota</taxon>
        <taxon>Metazoa</taxon>
        <taxon>Ecdysozoa</taxon>
        <taxon>Arthropoda</taxon>
        <taxon>Chelicerata</taxon>
        <taxon>Arachnida</taxon>
        <taxon>Araneae</taxon>
        <taxon>Araneomorphae</taxon>
        <taxon>Entelegynae</taxon>
        <taxon>Araneoidea</taxon>
        <taxon>Nephilidae</taxon>
        <taxon>Trichonephila</taxon>
    </lineage>
</organism>
<sequence length="94" mass="10770">MSFSDETELLKEIQSLLKQVKLLSNHSPPPPPPQIYPSIAAVLSTLIKTQKQLLDRQINQNVNRITSTNDTANSIQIFIRDIIEKTFEWIKLIN</sequence>
<dbReference type="Proteomes" id="UP000887116">
    <property type="component" value="Unassembled WGS sequence"/>
</dbReference>